<keyword evidence="3 6" id="KW-0812">Transmembrane</keyword>
<dbReference type="GO" id="GO:0050909">
    <property type="term" value="P:sensory perception of taste"/>
    <property type="evidence" value="ECO:0007669"/>
    <property type="project" value="InterPro"/>
</dbReference>
<dbReference type="GO" id="GO:0007165">
    <property type="term" value="P:signal transduction"/>
    <property type="evidence" value="ECO:0007669"/>
    <property type="project" value="UniProtKB-KW"/>
</dbReference>
<dbReference type="InterPro" id="IPR013604">
    <property type="entry name" value="7TM_chemorcpt"/>
</dbReference>
<evidence type="ECO:0000256" key="1">
    <source>
        <dbReference type="ARBA" id="ARBA00004651"/>
    </source>
</evidence>
<keyword evidence="6" id="KW-0807">Transducer</keyword>
<dbReference type="Proteomes" id="UP001152798">
    <property type="component" value="Chromosome 4"/>
</dbReference>
<protein>
    <recommendedName>
        <fullName evidence="6">Gustatory receptor</fullName>
    </recommendedName>
</protein>
<name>A0A9P0H926_NEZVI</name>
<feature type="transmembrane region" description="Helical" evidence="6">
    <location>
        <begin position="47"/>
        <end position="77"/>
    </location>
</feature>
<dbReference type="OrthoDB" id="10442558at2759"/>
<keyword evidence="4 6" id="KW-1133">Transmembrane helix</keyword>
<sequence length="318" mass="36512">MAIGPDTSRIIQHAEILSTHKYFRFIYSLSAVFGVFPFILHRGRYRISYFFSVLSVIICIFVGFVAMVLSHLFLFVLPKGKNFVLKAELVLLLCFTVSLSTMHIITASTSIWRVRAVRQIIGILEEVDAILSIRLKMDFGLSDLTAISLNLLLDCWLFYQTQSIHYIMFGLILVTNIWLVISQFSVLASLINSRLEGACECLNELKMRPDSPYKDQKVAILSDVHNKLCDAGEILHTAFAWMLTIMIAMCFVGIIVLTFNIYASYRRDNNFDIRLLLFQDDKLLWILYYFTVTWKIASSSSQLNQKVTKLCKLDIKII</sequence>
<keyword evidence="6" id="KW-0675">Receptor</keyword>
<evidence type="ECO:0000256" key="4">
    <source>
        <dbReference type="ARBA" id="ARBA00022989"/>
    </source>
</evidence>
<gene>
    <name evidence="7" type="ORF">NEZAVI_LOCUS7452</name>
</gene>
<evidence type="ECO:0000256" key="3">
    <source>
        <dbReference type="ARBA" id="ARBA00022692"/>
    </source>
</evidence>
<keyword evidence="2 6" id="KW-1003">Cell membrane</keyword>
<feature type="transmembrane region" description="Helical" evidence="6">
    <location>
        <begin position="89"/>
        <end position="112"/>
    </location>
</feature>
<proteinExistence type="inferred from homology"/>
<organism evidence="7 8">
    <name type="scientific">Nezara viridula</name>
    <name type="common">Southern green stink bug</name>
    <name type="synonym">Cimex viridulus</name>
    <dbReference type="NCBI Taxonomy" id="85310"/>
    <lineage>
        <taxon>Eukaryota</taxon>
        <taxon>Metazoa</taxon>
        <taxon>Ecdysozoa</taxon>
        <taxon>Arthropoda</taxon>
        <taxon>Hexapoda</taxon>
        <taxon>Insecta</taxon>
        <taxon>Pterygota</taxon>
        <taxon>Neoptera</taxon>
        <taxon>Paraneoptera</taxon>
        <taxon>Hemiptera</taxon>
        <taxon>Heteroptera</taxon>
        <taxon>Panheteroptera</taxon>
        <taxon>Pentatomomorpha</taxon>
        <taxon>Pentatomoidea</taxon>
        <taxon>Pentatomidae</taxon>
        <taxon>Pentatominae</taxon>
        <taxon>Nezara</taxon>
    </lineage>
</organism>
<evidence type="ECO:0000256" key="6">
    <source>
        <dbReference type="RuleBase" id="RU363108"/>
    </source>
</evidence>
<keyword evidence="5 6" id="KW-0472">Membrane</keyword>
<dbReference type="Pfam" id="PF08395">
    <property type="entry name" value="7tm_7"/>
    <property type="match status" value="1"/>
</dbReference>
<evidence type="ECO:0000313" key="8">
    <source>
        <dbReference type="Proteomes" id="UP001152798"/>
    </source>
</evidence>
<evidence type="ECO:0000256" key="5">
    <source>
        <dbReference type="ARBA" id="ARBA00023136"/>
    </source>
</evidence>
<feature type="transmembrane region" description="Helical" evidence="6">
    <location>
        <begin position="165"/>
        <end position="187"/>
    </location>
</feature>
<accession>A0A9P0H926</accession>
<dbReference type="EMBL" id="OV725080">
    <property type="protein sequence ID" value="CAH1397666.1"/>
    <property type="molecule type" value="Genomic_DNA"/>
</dbReference>
<comment type="caution">
    <text evidence="6">Lacks conserved residue(s) required for the propagation of feature annotation.</text>
</comment>
<dbReference type="AlphaFoldDB" id="A0A9P0H926"/>
<comment type="similarity">
    <text evidence="6">Belongs to the insect chemoreceptor superfamily. Gustatory receptor (GR) family.</text>
</comment>
<keyword evidence="8" id="KW-1185">Reference proteome</keyword>
<comment type="function">
    <text evidence="6">Gustatory receptor which mediates acceptance or avoidance behavior, depending on its substrates.</text>
</comment>
<dbReference type="GO" id="GO:0005886">
    <property type="term" value="C:plasma membrane"/>
    <property type="evidence" value="ECO:0007669"/>
    <property type="project" value="UniProtKB-SubCell"/>
</dbReference>
<reference evidence="7" key="1">
    <citation type="submission" date="2022-01" db="EMBL/GenBank/DDBJ databases">
        <authorList>
            <person name="King R."/>
        </authorList>
    </citation>
    <scope>NUCLEOTIDE SEQUENCE</scope>
</reference>
<evidence type="ECO:0000256" key="2">
    <source>
        <dbReference type="ARBA" id="ARBA00022475"/>
    </source>
</evidence>
<evidence type="ECO:0000313" key="7">
    <source>
        <dbReference type="EMBL" id="CAH1397666.1"/>
    </source>
</evidence>
<comment type="subcellular location">
    <subcellularLocation>
        <location evidence="1 6">Cell membrane</location>
        <topology evidence="1 6">Multi-pass membrane protein</topology>
    </subcellularLocation>
</comment>
<feature type="transmembrane region" description="Helical" evidence="6">
    <location>
        <begin position="22"/>
        <end position="40"/>
    </location>
</feature>
<feature type="transmembrane region" description="Helical" evidence="6">
    <location>
        <begin position="238"/>
        <end position="263"/>
    </location>
</feature>